<gene>
    <name evidence="11" type="ORF">B4U79_09171</name>
</gene>
<evidence type="ECO:0000256" key="6">
    <source>
        <dbReference type="ARBA" id="ARBA00023180"/>
    </source>
</evidence>
<dbReference type="PANTHER" id="PTHR31981">
    <property type="entry name" value="GLYCOSYLATED LYSOSOMAL MEMBRANE PROTEIN"/>
    <property type="match status" value="1"/>
</dbReference>
<evidence type="ECO:0000256" key="8">
    <source>
        <dbReference type="ARBA" id="ARBA00024176"/>
    </source>
</evidence>
<sequence>MCRASLQLGEGGVNRAVRHLHSNDCAVKVLFAMFRTSFHALLFAIVFETVVSERFIQSWLNYDCDPTECRPRGESNKSSIDLIYSKISDTNSTNTIHHVWSTIGQTPGFFIVHTNSSKNIHIDWKALLNNKEKSVNFEPSSVVNTIGILFSKIYFWQDKKENGSFDKTNPSSIHAIDYNQLVWADIANYSPNIMYNKTSCEASFTLATNHSLYNGNITFKVRIVTQKQRYPVLPHLWIDNKTLYIEALIDGMQFNESKVRLAVELTLLTSGNQFKSNVKRSIDDENSPGVFQVFIISQ</sequence>
<dbReference type="AlphaFoldDB" id="A0A443RME5"/>
<proteinExistence type="inferred from homology"/>
<dbReference type="GO" id="GO:0005765">
    <property type="term" value="C:lysosomal membrane"/>
    <property type="evidence" value="ECO:0007669"/>
    <property type="project" value="UniProtKB-SubCell"/>
</dbReference>
<dbReference type="PANTHER" id="PTHR31981:SF1">
    <property type="entry name" value="GLYCOSYLATED LYSOSOMAL MEMBRANE PROTEIN"/>
    <property type="match status" value="1"/>
</dbReference>
<evidence type="ECO:0000313" key="11">
    <source>
        <dbReference type="EMBL" id="RWS16427.1"/>
    </source>
</evidence>
<keyword evidence="5" id="KW-0472">Membrane</keyword>
<name>A0A443RME5_9ACAR</name>
<keyword evidence="4" id="KW-1133">Transmembrane helix</keyword>
<comment type="caution">
    <text evidence="11">The sequence shown here is derived from an EMBL/GenBank/DDBJ whole genome shotgun (WGS) entry which is preliminary data.</text>
</comment>
<dbReference type="Proteomes" id="UP000285301">
    <property type="component" value="Unassembled WGS sequence"/>
</dbReference>
<organism evidence="11 12">
    <name type="scientific">Dinothrombium tinctorium</name>
    <dbReference type="NCBI Taxonomy" id="1965070"/>
    <lineage>
        <taxon>Eukaryota</taxon>
        <taxon>Metazoa</taxon>
        <taxon>Ecdysozoa</taxon>
        <taxon>Arthropoda</taxon>
        <taxon>Chelicerata</taxon>
        <taxon>Arachnida</taxon>
        <taxon>Acari</taxon>
        <taxon>Acariformes</taxon>
        <taxon>Trombidiformes</taxon>
        <taxon>Prostigmata</taxon>
        <taxon>Anystina</taxon>
        <taxon>Parasitengona</taxon>
        <taxon>Trombidioidea</taxon>
        <taxon>Trombidiidae</taxon>
        <taxon>Dinothrombium</taxon>
    </lineage>
</organism>
<accession>A0A443RME5</accession>
<evidence type="ECO:0000256" key="2">
    <source>
        <dbReference type="ARBA" id="ARBA00022692"/>
    </source>
</evidence>
<dbReference type="Pfam" id="PF15065">
    <property type="entry name" value="NCU-G1"/>
    <property type="match status" value="1"/>
</dbReference>
<evidence type="ECO:0000256" key="9">
    <source>
        <dbReference type="ARBA" id="ARBA00024189"/>
    </source>
</evidence>
<comment type="function">
    <text evidence="8">Required to protect lysosomal transporter MFSD1 from lysosomal proteolysis and for MFSD1 lysosomal localization.</text>
</comment>
<evidence type="ECO:0000313" key="12">
    <source>
        <dbReference type="Proteomes" id="UP000285301"/>
    </source>
</evidence>
<dbReference type="InterPro" id="IPR029382">
    <property type="entry name" value="NCU-G1"/>
</dbReference>
<dbReference type="OrthoDB" id="6510995at2759"/>
<keyword evidence="2" id="KW-0812">Transmembrane</keyword>
<evidence type="ECO:0000256" key="3">
    <source>
        <dbReference type="ARBA" id="ARBA00022729"/>
    </source>
</evidence>
<reference evidence="11 12" key="1">
    <citation type="journal article" date="2018" name="Gigascience">
        <title>Genomes of trombidid mites reveal novel predicted allergens and laterally-transferred genes associated with secondary metabolism.</title>
        <authorList>
            <person name="Dong X."/>
            <person name="Chaisiri K."/>
            <person name="Xia D."/>
            <person name="Armstrong S.D."/>
            <person name="Fang Y."/>
            <person name="Donnelly M.J."/>
            <person name="Kadowaki T."/>
            <person name="McGarry J.W."/>
            <person name="Darby A.C."/>
            <person name="Makepeace B.L."/>
        </authorList>
    </citation>
    <scope>NUCLEOTIDE SEQUENCE [LARGE SCALE GENOMIC DNA]</scope>
    <source>
        <strain evidence="11">UoL-WK</strain>
    </source>
</reference>
<comment type="subunit">
    <text evidence="10">Interacts (via lumenal domain) with lysosomal protein MFSD1; the interaction starts while both proteins are still in the endoplasmic reticulum and is required for stabilization of MFSD1 in lysosomes but has no direct effect on its targeting to lysosomes or transporter activity.</text>
</comment>
<keyword evidence="6" id="KW-0325">Glycoprotein</keyword>
<keyword evidence="3" id="KW-0732">Signal</keyword>
<evidence type="ECO:0000256" key="10">
    <source>
        <dbReference type="ARBA" id="ARBA00044960"/>
    </source>
</evidence>
<evidence type="ECO:0000256" key="1">
    <source>
        <dbReference type="ARBA" id="ARBA00010599"/>
    </source>
</evidence>
<comment type="subcellular location">
    <subcellularLocation>
        <location evidence="9">Lysosome membrane</location>
        <topology evidence="9">Single-pass type I membrane protein</topology>
        <orientation evidence="9">Lumenal side</orientation>
    </subcellularLocation>
</comment>
<dbReference type="EMBL" id="NCKU01000232">
    <property type="protein sequence ID" value="RWS16427.1"/>
    <property type="molecule type" value="Genomic_DNA"/>
</dbReference>
<comment type="similarity">
    <text evidence="1">Belongs to the GLMP family.</text>
</comment>
<evidence type="ECO:0000256" key="5">
    <source>
        <dbReference type="ARBA" id="ARBA00023136"/>
    </source>
</evidence>
<evidence type="ECO:0000256" key="7">
    <source>
        <dbReference type="ARBA" id="ARBA00023228"/>
    </source>
</evidence>
<protein>
    <submittedName>
        <fullName evidence="11">Uncharacterized protein</fullName>
    </submittedName>
</protein>
<keyword evidence="7" id="KW-0458">Lysosome</keyword>
<evidence type="ECO:0000256" key="4">
    <source>
        <dbReference type="ARBA" id="ARBA00022989"/>
    </source>
</evidence>
<keyword evidence="12" id="KW-1185">Reference proteome</keyword>